<protein>
    <submittedName>
        <fullName evidence="2">SMI1-KNR4 cell-wall</fullName>
    </submittedName>
</protein>
<dbReference type="SUPFAM" id="SSF160631">
    <property type="entry name" value="SMI1/KNR4-like"/>
    <property type="match status" value="1"/>
</dbReference>
<organism evidence="2 3">
    <name type="scientific">Clostridium amylolyticum</name>
    <dbReference type="NCBI Taxonomy" id="1121298"/>
    <lineage>
        <taxon>Bacteria</taxon>
        <taxon>Bacillati</taxon>
        <taxon>Bacillota</taxon>
        <taxon>Clostridia</taxon>
        <taxon>Eubacteriales</taxon>
        <taxon>Clostridiaceae</taxon>
        <taxon>Clostridium</taxon>
    </lineage>
</organism>
<reference evidence="2 3" key="1">
    <citation type="submission" date="2016-11" db="EMBL/GenBank/DDBJ databases">
        <authorList>
            <person name="Jaros S."/>
            <person name="Januszkiewicz K."/>
            <person name="Wedrychowicz H."/>
        </authorList>
    </citation>
    <scope>NUCLEOTIDE SEQUENCE [LARGE SCALE GENOMIC DNA]</scope>
    <source>
        <strain evidence="2 3">DSM 21864</strain>
    </source>
</reference>
<dbReference type="InterPro" id="IPR018958">
    <property type="entry name" value="Knr4/Smi1-like_dom"/>
</dbReference>
<dbReference type="RefSeq" id="WP_073011497.1">
    <property type="nucleotide sequence ID" value="NZ_FQZO01000010.1"/>
</dbReference>
<name>A0A1M6N0L7_9CLOT</name>
<keyword evidence="3" id="KW-1185">Reference proteome</keyword>
<evidence type="ECO:0000313" key="2">
    <source>
        <dbReference type="EMBL" id="SHJ89261.1"/>
    </source>
</evidence>
<feature type="domain" description="Knr4/Smi1-like" evidence="1">
    <location>
        <begin position="13"/>
        <end position="142"/>
    </location>
</feature>
<proteinExistence type="predicted"/>
<dbReference type="Gene3D" id="3.40.1580.10">
    <property type="entry name" value="SMI1/KNR4-like"/>
    <property type="match status" value="1"/>
</dbReference>
<dbReference type="SMART" id="SM00860">
    <property type="entry name" value="SMI1_KNR4"/>
    <property type="match status" value="1"/>
</dbReference>
<gene>
    <name evidence="2" type="ORF">SAMN05444401_0028</name>
</gene>
<dbReference type="AlphaFoldDB" id="A0A1M6N0L7"/>
<dbReference type="Pfam" id="PF09346">
    <property type="entry name" value="SMI1_KNR4"/>
    <property type="match status" value="1"/>
</dbReference>
<dbReference type="OrthoDB" id="8657476at2"/>
<dbReference type="Proteomes" id="UP000184080">
    <property type="component" value="Unassembled WGS sequence"/>
</dbReference>
<sequence>MNNEIEWINKNEELDENEIKYVEDILYIKFPEDYISCIRNNDGAYPVPDTFNIQNDEETLNNLLSLHKDKGNFLLQVYENVKDRMLEKIIPFARDPFGNLLCFDYRDDVQPTIVFWEHERAFNNKENAISFICNTFSELLNMLHESEE</sequence>
<evidence type="ECO:0000313" key="3">
    <source>
        <dbReference type="Proteomes" id="UP000184080"/>
    </source>
</evidence>
<evidence type="ECO:0000259" key="1">
    <source>
        <dbReference type="SMART" id="SM00860"/>
    </source>
</evidence>
<dbReference type="EMBL" id="FQZO01000010">
    <property type="protein sequence ID" value="SHJ89261.1"/>
    <property type="molecule type" value="Genomic_DNA"/>
</dbReference>
<dbReference type="STRING" id="1121298.SAMN05444401_0028"/>
<accession>A0A1M6N0L7</accession>
<dbReference type="InterPro" id="IPR037883">
    <property type="entry name" value="Knr4/Smi1-like_sf"/>
</dbReference>